<dbReference type="SUPFAM" id="SSF56399">
    <property type="entry name" value="ADP-ribosylation"/>
    <property type="match status" value="1"/>
</dbReference>
<evidence type="ECO:0000313" key="7">
    <source>
        <dbReference type="Proteomes" id="UP000030437"/>
    </source>
</evidence>
<gene>
    <name evidence="5" type="primary">kptA</name>
    <name evidence="6" type="ORF">CD32_08830</name>
</gene>
<dbReference type="PANTHER" id="PTHR12684">
    <property type="entry name" value="PUTATIVE PHOSPHOTRANSFERASE"/>
    <property type="match status" value="1"/>
</dbReference>
<dbReference type="Gene3D" id="3.20.170.30">
    <property type="match status" value="1"/>
</dbReference>
<reference evidence="6 7" key="1">
    <citation type="submission" date="2014-02" db="EMBL/GenBank/DDBJ databases">
        <title>Draft genome sequence of Lysinibacillus odysseyi NBRC 100172.</title>
        <authorList>
            <person name="Zhang F."/>
            <person name="Wang G."/>
            <person name="Zhang L."/>
        </authorList>
    </citation>
    <scope>NUCLEOTIDE SEQUENCE [LARGE SCALE GENOMIC DNA]</scope>
    <source>
        <strain evidence="6 7">NBRC 100172</strain>
    </source>
</reference>
<evidence type="ECO:0000256" key="2">
    <source>
        <dbReference type="ARBA" id="ARBA00022679"/>
    </source>
</evidence>
<comment type="similarity">
    <text evidence="1 5">Belongs to the KptA/TPT1 family.</text>
</comment>
<keyword evidence="3 5" id="KW-0520">NAD</keyword>
<dbReference type="OrthoDB" id="4537997at2"/>
<dbReference type="EC" id="2.7.1.-" evidence="5"/>
<comment type="caution">
    <text evidence="6">The sequence shown here is derived from an EMBL/GenBank/DDBJ whole genome shotgun (WGS) entry which is preliminary data.</text>
</comment>
<dbReference type="PANTHER" id="PTHR12684:SF2">
    <property type="entry name" value="TRNA 2'-PHOSPHOTRANSFERASE 1"/>
    <property type="match status" value="1"/>
</dbReference>
<dbReference type="AlphaFoldDB" id="A0A0A3IPG8"/>
<dbReference type="Gene3D" id="1.10.10.970">
    <property type="entry name" value="RNA 2'-phosphotransferase, Tpt1/KptA family, N-terminal domain"/>
    <property type="match status" value="1"/>
</dbReference>
<dbReference type="Proteomes" id="UP000030437">
    <property type="component" value="Unassembled WGS sequence"/>
</dbReference>
<dbReference type="Pfam" id="PF01885">
    <property type="entry name" value="PTS_2-RNA"/>
    <property type="match status" value="1"/>
</dbReference>
<keyword evidence="2 5" id="KW-0808">Transferase</keyword>
<protein>
    <recommendedName>
        <fullName evidence="5">Probable RNA 2'-phosphotransferase</fullName>
        <ecNumber evidence="5">2.7.1.-</ecNumber>
    </recommendedName>
</protein>
<comment type="function">
    <text evidence="4 5">Removes the 2'-phosphate from RNA via an intermediate in which the phosphate is ADP-ribosylated by NAD followed by a presumed transesterification to release the RNA and generate ADP-ribose 1''-2''-cyclic phosphate (APPR&gt;P). May function as an ADP-ribosylase.</text>
</comment>
<dbReference type="GO" id="GO:0006388">
    <property type="term" value="P:tRNA splicing, via endonucleolytic cleavage and ligation"/>
    <property type="evidence" value="ECO:0007669"/>
    <property type="project" value="UniProtKB-UniRule"/>
</dbReference>
<keyword evidence="7" id="KW-1185">Reference proteome</keyword>
<evidence type="ECO:0000256" key="5">
    <source>
        <dbReference type="HAMAP-Rule" id="MF_00299"/>
    </source>
</evidence>
<accession>A0A0A3IPG8</accession>
<dbReference type="GO" id="GO:0000215">
    <property type="term" value="F:tRNA 2'-phosphotransferase activity"/>
    <property type="evidence" value="ECO:0007669"/>
    <property type="project" value="TreeGrafter"/>
</dbReference>
<dbReference type="RefSeq" id="WP_036154060.1">
    <property type="nucleotide sequence ID" value="NZ_AVCX01000007.1"/>
</dbReference>
<dbReference type="InterPro" id="IPR002745">
    <property type="entry name" value="Ptrans_KptA/Tpt1"/>
</dbReference>
<evidence type="ECO:0000313" key="6">
    <source>
        <dbReference type="EMBL" id="KGR85335.1"/>
    </source>
</evidence>
<sequence>MNYRELSKEVSYALRHAPSEYGLVLDENGWVDVQELLKALKENNKWASIELNDLLSMIQAADKKRHELVGGKIRALYGHTIPSPIKKEIAEPPEHLYHGTARRFVESIKEKGLLPQERQYVHLSVDENTAYEVGKRRDEKPVILRIKAKLAFMNGISFYKGNADVWLSDSINSEYIEFH</sequence>
<organism evidence="6 7">
    <name type="scientific">Lysinibacillus odysseyi 34hs-1 = NBRC 100172</name>
    <dbReference type="NCBI Taxonomy" id="1220589"/>
    <lineage>
        <taxon>Bacteria</taxon>
        <taxon>Bacillati</taxon>
        <taxon>Bacillota</taxon>
        <taxon>Bacilli</taxon>
        <taxon>Bacillales</taxon>
        <taxon>Bacillaceae</taxon>
        <taxon>Lysinibacillus</taxon>
    </lineage>
</organism>
<dbReference type="InterPro" id="IPR042081">
    <property type="entry name" value="RNA_2'-PTrans_C"/>
</dbReference>
<proteinExistence type="inferred from homology"/>
<dbReference type="GO" id="GO:0003950">
    <property type="term" value="F:NAD+ poly-ADP-ribosyltransferase activity"/>
    <property type="evidence" value="ECO:0007669"/>
    <property type="project" value="InterPro"/>
</dbReference>
<dbReference type="InterPro" id="IPR022928">
    <property type="entry name" value="RNA_2'-PTrans_KptA"/>
</dbReference>
<dbReference type="STRING" id="1220589.CD32_08830"/>
<dbReference type="EMBL" id="JPVP01000054">
    <property type="protein sequence ID" value="KGR85335.1"/>
    <property type="molecule type" value="Genomic_DNA"/>
</dbReference>
<dbReference type="HAMAP" id="MF_00299">
    <property type="entry name" value="KptA"/>
    <property type="match status" value="1"/>
</dbReference>
<evidence type="ECO:0000256" key="1">
    <source>
        <dbReference type="ARBA" id="ARBA00009836"/>
    </source>
</evidence>
<dbReference type="eggNOG" id="COG1859">
    <property type="taxonomic scope" value="Bacteria"/>
</dbReference>
<evidence type="ECO:0000256" key="4">
    <source>
        <dbReference type="ARBA" id="ARBA00025212"/>
    </source>
</evidence>
<name>A0A0A3IPG8_9BACI</name>
<evidence type="ECO:0000256" key="3">
    <source>
        <dbReference type="ARBA" id="ARBA00023027"/>
    </source>
</evidence>
<dbReference type="InterPro" id="IPR042080">
    <property type="entry name" value="RNA_2'-PTrans_N"/>
</dbReference>